<dbReference type="GO" id="GO:0003922">
    <property type="term" value="F:GMP synthase (glutamine-hydrolyzing) activity"/>
    <property type="evidence" value="ECO:0007669"/>
    <property type="project" value="UniProtKB-EC"/>
</dbReference>
<keyword evidence="3" id="KW-1185">Reference proteome</keyword>
<dbReference type="KEGG" id="ccho:CCHOA_06040"/>
<dbReference type="EMBL" id="CP033896">
    <property type="protein sequence ID" value="AZA13607.1"/>
    <property type="molecule type" value="Genomic_DNA"/>
</dbReference>
<organism evidence="2 3">
    <name type="scientific">Corynebacterium choanae</name>
    <dbReference type="NCBI Taxonomy" id="1862358"/>
    <lineage>
        <taxon>Bacteria</taxon>
        <taxon>Bacillati</taxon>
        <taxon>Actinomycetota</taxon>
        <taxon>Actinomycetes</taxon>
        <taxon>Mycobacteriales</taxon>
        <taxon>Corynebacteriaceae</taxon>
        <taxon>Corynebacterium</taxon>
    </lineage>
</organism>
<protein>
    <submittedName>
        <fullName evidence="2">GMP synthase [glutamine-hydrolyzing]</fullName>
        <ecNumber evidence="2">6.3.5.2</ecNumber>
    </submittedName>
</protein>
<name>A0A3G6J6B1_9CORY</name>
<dbReference type="NCBIfam" id="NF005743">
    <property type="entry name" value="PRK07567.1"/>
    <property type="match status" value="1"/>
</dbReference>
<sequence>MTAPAIEPVHTTRPFLLLSTRAEDDMTAQEYESFLRLTGLTRDTLVGHRVEQHPFDPIDVNKWAGIIIGGSPYNATEPVKSRLQQEVERTLRNVVLDCIEQDSPLFGACYGVGTIATTAGGTVDRRYGEEAACIEVHKTANGKMDPLLYGIPDTFATLVGHKEACARMPRNATLLVEGERCPIQMFRLGENIYVTQFHPELEEATFIARLAAYRNDGYYPPEEYERIVATLDGKDLTFAPRMLNNFAKRYAD</sequence>
<dbReference type="CDD" id="cd01741">
    <property type="entry name" value="GATase1_1"/>
    <property type="match status" value="1"/>
</dbReference>
<dbReference type="GO" id="GO:0005829">
    <property type="term" value="C:cytosol"/>
    <property type="evidence" value="ECO:0007669"/>
    <property type="project" value="TreeGrafter"/>
</dbReference>
<proteinExistence type="predicted"/>
<dbReference type="RefSeq" id="WP_123927914.1">
    <property type="nucleotide sequence ID" value="NZ_CP033896.1"/>
</dbReference>
<evidence type="ECO:0000259" key="1">
    <source>
        <dbReference type="Pfam" id="PF00117"/>
    </source>
</evidence>
<reference evidence="2 3" key="1">
    <citation type="submission" date="2018-11" db="EMBL/GenBank/DDBJ databases">
        <authorList>
            <person name="Kleinhagauer T."/>
            <person name="Glaeser S.P."/>
            <person name="Spergser J."/>
            <person name="Ruckert C."/>
            <person name="Kaempfer P."/>
            <person name="Busse H.-J."/>
        </authorList>
    </citation>
    <scope>NUCLEOTIDE SEQUENCE [LARGE SCALE GENOMIC DNA]</scope>
    <source>
        <strain evidence="2 3">200CH</strain>
    </source>
</reference>
<dbReference type="Gene3D" id="3.40.50.880">
    <property type="match status" value="1"/>
</dbReference>
<dbReference type="SUPFAM" id="SSF52317">
    <property type="entry name" value="Class I glutamine amidotransferase-like"/>
    <property type="match status" value="1"/>
</dbReference>
<dbReference type="PROSITE" id="PS51273">
    <property type="entry name" value="GATASE_TYPE_1"/>
    <property type="match status" value="1"/>
</dbReference>
<feature type="domain" description="Glutamine amidotransferase" evidence="1">
    <location>
        <begin position="48"/>
        <end position="202"/>
    </location>
</feature>
<dbReference type="InterPro" id="IPR029062">
    <property type="entry name" value="Class_I_gatase-like"/>
</dbReference>
<dbReference type="Pfam" id="PF00117">
    <property type="entry name" value="GATase"/>
    <property type="match status" value="1"/>
</dbReference>
<evidence type="ECO:0000313" key="2">
    <source>
        <dbReference type="EMBL" id="AZA13607.1"/>
    </source>
</evidence>
<dbReference type="InterPro" id="IPR017926">
    <property type="entry name" value="GATASE"/>
</dbReference>
<dbReference type="AlphaFoldDB" id="A0A3G6J6B1"/>
<keyword evidence="2" id="KW-0436">Ligase</keyword>
<dbReference type="InterPro" id="IPR044992">
    <property type="entry name" value="ChyE-like"/>
</dbReference>
<dbReference type="Proteomes" id="UP000269019">
    <property type="component" value="Chromosome"/>
</dbReference>
<dbReference type="PANTHER" id="PTHR42695:SF5">
    <property type="entry name" value="GLUTAMINE AMIDOTRANSFERASE YLR126C-RELATED"/>
    <property type="match status" value="1"/>
</dbReference>
<accession>A0A3G6J6B1</accession>
<evidence type="ECO:0000313" key="3">
    <source>
        <dbReference type="Proteomes" id="UP000269019"/>
    </source>
</evidence>
<dbReference type="PANTHER" id="PTHR42695">
    <property type="entry name" value="GLUTAMINE AMIDOTRANSFERASE YLR126C-RELATED"/>
    <property type="match status" value="1"/>
</dbReference>
<dbReference type="OrthoDB" id="5196541at2"/>
<gene>
    <name evidence="2" type="primary">guaA1</name>
    <name evidence="2" type="ORF">CCHOA_06040</name>
</gene>
<dbReference type="EC" id="6.3.5.2" evidence="2"/>